<sequence>MEEKTTVTIRLPLTRELREDVFVGINGKSWLIKRGETVEVPWNVAKVLSRREKCLAEAMEFEALAAQPLESLEAR</sequence>
<protein>
    <submittedName>
        <fullName evidence="1">SsDNA-specific exonuclease</fullName>
    </submittedName>
</protein>
<dbReference type="GO" id="GO:0004527">
    <property type="term" value="F:exonuclease activity"/>
    <property type="evidence" value="ECO:0007669"/>
    <property type="project" value="UniProtKB-KW"/>
</dbReference>
<dbReference type="EMBL" id="BK032692">
    <property type="protein sequence ID" value="DAF55465.1"/>
    <property type="molecule type" value="Genomic_DNA"/>
</dbReference>
<name>A0A8S5SWS5_9CAUD</name>
<keyword evidence="1" id="KW-0269">Exonuclease</keyword>
<organism evidence="1">
    <name type="scientific">Podoviridae sp. ctgFL11</name>
    <dbReference type="NCBI Taxonomy" id="2827744"/>
    <lineage>
        <taxon>Viruses</taxon>
        <taxon>Duplodnaviria</taxon>
        <taxon>Heunggongvirae</taxon>
        <taxon>Uroviricota</taxon>
        <taxon>Caudoviricetes</taxon>
    </lineage>
</organism>
<keyword evidence="1" id="KW-0378">Hydrolase</keyword>
<evidence type="ECO:0000313" key="1">
    <source>
        <dbReference type="EMBL" id="DAF55465.1"/>
    </source>
</evidence>
<reference evidence="1" key="1">
    <citation type="journal article" date="2021" name="Proc. Natl. Acad. Sci. U.S.A.">
        <title>A Catalog of Tens of Thousands of Viruses from Human Metagenomes Reveals Hidden Associations with Chronic Diseases.</title>
        <authorList>
            <person name="Tisza M.J."/>
            <person name="Buck C.B."/>
        </authorList>
    </citation>
    <scope>NUCLEOTIDE SEQUENCE</scope>
    <source>
        <strain evidence="1">CtgFL11</strain>
    </source>
</reference>
<proteinExistence type="predicted"/>
<keyword evidence="1" id="KW-0540">Nuclease</keyword>
<accession>A0A8S5SWS5</accession>